<feature type="region of interest" description="Disordered" evidence="1">
    <location>
        <begin position="144"/>
        <end position="180"/>
    </location>
</feature>
<comment type="caution">
    <text evidence="2">The sequence shown here is derived from an EMBL/GenBank/DDBJ whole genome shotgun (WGS) entry which is preliminary data.</text>
</comment>
<gene>
    <name evidence="2" type="ORF">CXQ87_003975</name>
</gene>
<dbReference type="AlphaFoldDB" id="A0A2V1AGU1"/>
<sequence length="266" mass="30073">MTSADVVLTKNKTNERMMEPQYNTNLDDEETPIDTIPVTNHTKTTKDLESAHSPSGSISSVESSESTKRLINSLSSQALSGSLPVADLNTQVAEKNVEGSPTTMTTHSAIPSPDSETFSQRLPKLDKKPVKFTVRKVSRDTINTSAGINNGQRQYSYGNTIDRSEPKERKPLSKNEQLQRSQAKYDGYAVRVEKINKEIEFLSNLLPPYNVEIDYSTRNKIAKAIEKLKTKQDEIQKKKYSLGITLSRLWREHDERELWVRAKSNQ</sequence>
<accession>A0A2V1AGU1</accession>
<dbReference type="Proteomes" id="UP000244406">
    <property type="component" value="Unassembled WGS sequence"/>
</dbReference>
<dbReference type="RefSeq" id="XP_025337051.1">
    <property type="nucleotide sequence ID" value="XM_025482433.1"/>
</dbReference>
<dbReference type="EMBL" id="PKFP01000004">
    <property type="protein sequence ID" value="PVH16111.1"/>
    <property type="molecule type" value="Genomic_DNA"/>
</dbReference>
<proteinExistence type="predicted"/>
<evidence type="ECO:0000313" key="2">
    <source>
        <dbReference type="EMBL" id="PVH16111.1"/>
    </source>
</evidence>
<feature type="region of interest" description="Disordered" evidence="1">
    <location>
        <begin position="1"/>
        <end position="69"/>
    </location>
</feature>
<organism evidence="2 3">
    <name type="scientific">Candidozyma duobushaemuli</name>
    <dbReference type="NCBI Taxonomy" id="1231522"/>
    <lineage>
        <taxon>Eukaryota</taxon>
        <taxon>Fungi</taxon>
        <taxon>Dikarya</taxon>
        <taxon>Ascomycota</taxon>
        <taxon>Saccharomycotina</taxon>
        <taxon>Pichiomycetes</taxon>
        <taxon>Metschnikowiaceae</taxon>
        <taxon>Candidozyma</taxon>
    </lineage>
</organism>
<feature type="compositionally biased region" description="Polar residues" evidence="1">
    <location>
        <begin position="144"/>
        <end position="161"/>
    </location>
</feature>
<feature type="compositionally biased region" description="Low complexity" evidence="1">
    <location>
        <begin position="53"/>
        <end position="64"/>
    </location>
</feature>
<dbReference type="GeneID" id="37003975"/>
<evidence type="ECO:0000256" key="1">
    <source>
        <dbReference type="SAM" id="MobiDB-lite"/>
    </source>
</evidence>
<dbReference type="VEuPathDB" id="FungiDB:CXQ87_003975"/>
<protein>
    <submittedName>
        <fullName evidence="2">Uncharacterized protein</fullName>
    </submittedName>
</protein>
<reference evidence="2 3" key="1">
    <citation type="submission" date="2017-12" db="EMBL/GenBank/DDBJ databases">
        <title>Genome Sequence of the Amphotericin B-resistant Candida duobushaemulonii strain, B09383.</title>
        <authorList>
            <person name="Chow N.A."/>
            <person name="Gade L."/>
            <person name="Batra D."/>
            <person name="Rowe L.A."/>
            <person name="Loparev V.N."/>
            <person name="Litvintseva A.P."/>
        </authorList>
    </citation>
    <scope>NUCLEOTIDE SEQUENCE [LARGE SCALE GENOMIC DNA]</scope>
    <source>
        <strain evidence="2 3">B09383</strain>
    </source>
</reference>
<feature type="compositionally biased region" description="Basic and acidic residues" evidence="1">
    <location>
        <begin position="162"/>
        <end position="173"/>
    </location>
</feature>
<keyword evidence="3" id="KW-1185">Reference proteome</keyword>
<evidence type="ECO:0000313" key="3">
    <source>
        <dbReference type="Proteomes" id="UP000244406"/>
    </source>
</evidence>
<name>A0A2V1AGU1_9ASCO</name>
<feature type="region of interest" description="Disordered" evidence="1">
    <location>
        <begin position="97"/>
        <end position="120"/>
    </location>
</feature>